<evidence type="ECO:0000256" key="1">
    <source>
        <dbReference type="ARBA" id="ARBA00004123"/>
    </source>
</evidence>
<organism evidence="7 8">
    <name type="scientific">Tuber aestivum</name>
    <name type="common">summer truffle</name>
    <dbReference type="NCBI Taxonomy" id="59557"/>
    <lineage>
        <taxon>Eukaryota</taxon>
        <taxon>Fungi</taxon>
        <taxon>Dikarya</taxon>
        <taxon>Ascomycota</taxon>
        <taxon>Pezizomycotina</taxon>
        <taxon>Pezizomycetes</taxon>
        <taxon>Pezizales</taxon>
        <taxon>Tuberaceae</taxon>
        <taxon>Tuber</taxon>
    </lineage>
</organism>
<dbReference type="PANTHER" id="PTHR31200:SF1">
    <property type="entry name" value="INO80 COMPLEX SUBUNIT C"/>
    <property type="match status" value="1"/>
</dbReference>
<dbReference type="GO" id="GO:0006338">
    <property type="term" value="P:chromatin remodeling"/>
    <property type="evidence" value="ECO:0007669"/>
    <property type="project" value="InterPro"/>
</dbReference>
<protein>
    <recommendedName>
        <fullName evidence="6">Vps72/YL1 C-terminal domain-containing protein</fullName>
    </recommendedName>
</protein>
<name>A0A292PU89_9PEZI</name>
<keyword evidence="3" id="KW-0804">Transcription</keyword>
<dbReference type="EMBL" id="LN891060">
    <property type="protein sequence ID" value="CUS10027.1"/>
    <property type="molecule type" value="Genomic_DNA"/>
</dbReference>
<sequence length="170" mass="17828">MAPPAATPQTNTVLDELDITPHPRPFKNPSWKTPHRRTKTLKQILSDATRTAAAGEGGTAPAGPMQTTYANIESAPSLHPAHSKKWCDVTGLPAKYTDPKTKLRYADKEVYAAIRMLPPGSAERYLELRGANVVLKGVDVGVEFAGATNGGVVGTWGGVGNAVVGSGRGG</sequence>
<evidence type="ECO:0000256" key="2">
    <source>
        <dbReference type="ARBA" id="ARBA00023015"/>
    </source>
</evidence>
<dbReference type="Pfam" id="PF08265">
    <property type="entry name" value="YL1_C"/>
    <property type="match status" value="1"/>
</dbReference>
<dbReference type="Proteomes" id="UP001412239">
    <property type="component" value="Unassembled WGS sequence"/>
</dbReference>
<evidence type="ECO:0000259" key="6">
    <source>
        <dbReference type="SMART" id="SM00993"/>
    </source>
</evidence>
<dbReference type="GO" id="GO:0031011">
    <property type="term" value="C:Ino80 complex"/>
    <property type="evidence" value="ECO:0007669"/>
    <property type="project" value="InterPro"/>
</dbReference>
<evidence type="ECO:0000313" key="8">
    <source>
        <dbReference type="Proteomes" id="UP001412239"/>
    </source>
</evidence>
<accession>A0A292PU89</accession>
<dbReference type="InterPro" id="IPR029525">
    <property type="entry name" value="INO80C/Ies6"/>
</dbReference>
<feature type="region of interest" description="Disordered" evidence="5">
    <location>
        <begin position="1"/>
        <end position="34"/>
    </location>
</feature>
<evidence type="ECO:0000256" key="5">
    <source>
        <dbReference type="SAM" id="MobiDB-lite"/>
    </source>
</evidence>
<evidence type="ECO:0000256" key="4">
    <source>
        <dbReference type="ARBA" id="ARBA00023242"/>
    </source>
</evidence>
<comment type="subcellular location">
    <subcellularLocation>
        <location evidence="1">Nucleus</location>
    </subcellularLocation>
</comment>
<dbReference type="SMART" id="SM00993">
    <property type="entry name" value="YL1_C"/>
    <property type="match status" value="1"/>
</dbReference>
<reference evidence="7" key="1">
    <citation type="submission" date="2015-10" db="EMBL/GenBank/DDBJ databases">
        <authorList>
            <person name="Regsiter A."/>
            <person name="william w."/>
        </authorList>
    </citation>
    <scope>NUCLEOTIDE SEQUENCE</scope>
    <source>
        <strain evidence="7">Montdore</strain>
    </source>
</reference>
<keyword evidence="2" id="KW-0805">Transcription regulation</keyword>
<evidence type="ECO:0000256" key="3">
    <source>
        <dbReference type="ARBA" id="ARBA00023163"/>
    </source>
</evidence>
<gene>
    <name evidence="7" type="ORF">GSTUAT00005873001</name>
</gene>
<keyword evidence="8" id="KW-1185">Reference proteome</keyword>
<evidence type="ECO:0000313" key="7">
    <source>
        <dbReference type="EMBL" id="CUS10027.1"/>
    </source>
</evidence>
<feature type="domain" description="Vps72/YL1 C-terminal" evidence="6">
    <location>
        <begin position="85"/>
        <end position="114"/>
    </location>
</feature>
<dbReference type="AlphaFoldDB" id="A0A292PU89"/>
<dbReference type="PANTHER" id="PTHR31200">
    <property type="entry name" value="INO80 COMPLEX SUBUNIT C"/>
    <property type="match status" value="1"/>
</dbReference>
<keyword evidence="4" id="KW-0539">Nucleus</keyword>
<dbReference type="InterPro" id="IPR013272">
    <property type="entry name" value="Vps72/YL1_C"/>
</dbReference>
<proteinExistence type="predicted"/>